<protein>
    <submittedName>
        <fullName evidence="1">YjjG family noncanonical pyrimidine nucleotidase</fullName>
    </submittedName>
</protein>
<dbReference type="PANTHER" id="PTHR47478:SF1">
    <property type="entry name" value="PYRIMIDINE 5'-NUCLEOTIDASE YJJG"/>
    <property type="match status" value="1"/>
</dbReference>
<dbReference type="SFLD" id="SFLDG01129">
    <property type="entry name" value="C1.5:_HAD__Beta-PGM__Phosphata"/>
    <property type="match status" value="1"/>
</dbReference>
<dbReference type="InterPro" id="IPR052550">
    <property type="entry name" value="Pyrimidine_5'-ntase_YjjG"/>
</dbReference>
<gene>
    <name evidence="1" type="ORF">JI741_03360</name>
</gene>
<proteinExistence type="predicted"/>
<dbReference type="InterPro" id="IPR041492">
    <property type="entry name" value="HAD_2"/>
</dbReference>
<dbReference type="RefSeq" id="WP_202007364.1">
    <property type="nucleotide sequence ID" value="NZ_JAERRB010000001.1"/>
</dbReference>
<accession>A0ABS1KLA2</accession>
<dbReference type="Gene3D" id="3.40.50.1000">
    <property type="entry name" value="HAD superfamily/HAD-like"/>
    <property type="match status" value="1"/>
</dbReference>
<dbReference type="EMBL" id="JAERRB010000001">
    <property type="protein sequence ID" value="MBL0740238.1"/>
    <property type="molecule type" value="Genomic_DNA"/>
</dbReference>
<dbReference type="InterPro" id="IPR006439">
    <property type="entry name" value="HAD-SF_hydro_IA"/>
</dbReference>
<dbReference type="CDD" id="cd04305">
    <property type="entry name" value="HAD_Neu5Ac-Pase_like"/>
    <property type="match status" value="1"/>
</dbReference>
<dbReference type="Gene3D" id="1.10.150.240">
    <property type="entry name" value="Putative phosphatase, domain 2"/>
    <property type="match status" value="1"/>
</dbReference>
<dbReference type="InterPro" id="IPR011951">
    <property type="entry name" value="HAD-SF_hydro_IA_YjjG/PynA"/>
</dbReference>
<evidence type="ECO:0000313" key="1">
    <source>
        <dbReference type="EMBL" id="MBL0740238.1"/>
    </source>
</evidence>
<evidence type="ECO:0000313" key="2">
    <source>
        <dbReference type="Proteomes" id="UP000613030"/>
    </source>
</evidence>
<dbReference type="SFLD" id="SFLDS00003">
    <property type="entry name" value="Haloacid_Dehalogenase"/>
    <property type="match status" value="1"/>
</dbReference>
<dbReference type="Proteomes" id="UP000613030">
    <property type="component" value="Unassembled WGS sequence"/>
</dbReference>
<organism evidence="1 2">
    <name type="scientific">Chryseolinea lacunae</name>
    <dbReference type="NCBI Taxonomy" id="2801331"/>
    <lineage>
        <taxon>Bacteria</taxon>
        <taxon>Pseudomonadati</taxon>
        <taxon>Bacteroidota</taxon>
        <taxon>Cytophagia</taxon>
        <taxon>Cytophagales</taxon>
        <taxon>Fulvivirgaceae</taxon>
        <taxon>Chryseolinea</taxon>
    </lineage>
</organism>
<name>A0ABS1KLA2_9BACT</name>
<dbReference type="Pfam" id="PF13419">
    <property type="entry name" value="HAD_2"/>
    <property type="match status" value="1"/>
</dbReference>
<dbReference type="InterPro" id="IPR023198">
    <property type="entry name" value="PGP-like_dom2"/>
</dbReference>
<sequence>MTPENPNDTPKQHKVIFFDLDHTLWDYELNSAETLRELYEHHRLQERGVTSHEHFLKEFQTVNAALWVLYDQGLIDSDVIRKERFKKVLTPFGAYEEKLCYDISHEYLHTCPQKGNLIPHAFEVLTYLKKHYQLTVITNGFEEIQHLKLASGNLQHFFDHVVTSQKAGHKKPRKEIFDYALDLNGIKHHEAVMVGDNLVTDIGGARNAGVEAVYFNPERVRHESTPDYEIASLHELYAIL</sequence>
<reference evidence="1 2" key="1">
    <citation type="submission" date="2021-01" db="EMBL/GenBank/DDBJ databases">
        <title>Chryseolinea sp. Jin1 Genome sequencing and assembly.</title>
        <authorList>
            <person name="Kim I."/>
        </authorList>
    </citation>
    <scope>NUCLEOTIDE SEQUENCE [LARGE SCALE GENOMIC DNA]</scope>
    <source>
        <strain evidence="1 2">Jin1</strain>
    </source>
</reference>
<dbReference type="NCBIfam" id="TIGR02254">
    <property type="entry name" value="YjjG_YfnB"/>
    <property type="match status" value="1"/>
</dbReference>
<comment type="caution">
    <text evidence="1">The sequence shown here is derived from an EMBL/GenBank/DDBJ whole genome shotgun (WGS) entry which is preliminary data.</text>
</comment>
<dbReference type="NCBIfam" id="TIGR01549">
    <property type="entry name" value="HAD-SF-IA-v1"/>
    <property type="match status" value="1"/>
</dbReference>
<dbReference type="InterPro" id="IPR036412">
    <property type="entry name" value="HAD-like_sf"/>
</dbReference>
<dbReference type="InterPro" id="IPR023214">
    <property type="entry name" value="HAD_sf"/>
</dbReference>
<dbReference type="PANTHER" id="PTHR47478">
    <property type="match status" value="1"/>
</dbReference>
<dbReference type="SFLD" id="SFLDG01135">
    <property type="entry name" value="C1.5.6:_HAD__Beta-PGM__Phospha"/>
    <property type="match status" value="1"/>
</dbReference>
<dbReference type="SUPFAM" id="SSF56784">
    <property type="entry name" value="HAD-like"/>
    <property type="match status" value="1"/>
</dbReference>
<keyword evidence="2" id="KW-1185">Reference proteome</keyword>